<reference evidence="8" key="1">
    <citation type="submission" date="2021-02" db="EMBL/GenBank/DDBJ databases">
        <authorList>
            <person name="Dougan E. K."/>
            <person name="Rhodes N."/>
            <person name="Thang M."/>
            <person name="Chan C."/>
        </authorList>
    </citation>
    <scope>NUCLEOTIDE SEQUENCE</scope>
</reference>
<evidence type="ECO:0000256" key="2">
    <source>
        <dbReference type="ARBA" id="ARBA00022771"/>
    </source>
</evidence>
<proteinExistence type="predicted"/>
<feature type="coiled-coil region" evidence="5">
    <location>
        <begin position="162"/>
        <end position="189"/>
    </location>
</feature>
<accession>A0A812NZU8</accession>
<comment type="caution">
    <text evidence="8">The sequence shown here is derived from an EMBL/GenBank/DDBJ whole genome shotgun (WGS) entry which is preliminary data.</text>
</comment>
<dbReference type="Pfam" id="PF00642">
    <property type="entry name" value="zf-CCCH"/>
    <property type="match status" value="1"/>
</dbReference>
<dbReference type="AlphaFoldDB" id="A0A812NZU8"/>
<keyword evidence="9" id="KW-1185">Reference proteome</keyword>
<keyword evidence="2 4" id="KW-0863">Zinc-finger</keyword>
<protein>
    <submittedName>
        <fullName evidence="8">NLRC3 protein</fullName>
    </submittedName>
</protein>
<keyword evidence="1 4" id="KW-0479">Metal-binding</keyword>
<gene>
    <name evidence="8" type="primary">NLRC3</name>
    <name evidence="8" type="ORF">SNAT2548_LOCUS17742</name>
</gene>
<dbReference type="Proteomes" id="UP000604046">
    <property type="component" value="Unassembled WGS sequence"/>
</dbReference>
<evidence type="ECO:0000259" key="7">
    <source>
        <dbReference type="PROSITE" id="PS50103"/>
    </source>
</evidence>
<evidence type="ECO:0000313" key="9">
    <source>
        <dbReference type="Proteomes" id="UP000604046"/>
    </source>
</evidence>
<sequence length="859" mass="97475">MSMHDGRNLSVAANFFSQMNVFHVHDENRARLRTELSFLEIEAERRHTLAMEEQARANEQGVSNLEELAERVHATRMASCEERFARFEHRSATRELGLIEELDEMQARFASIEQNVSQSEALLAQRMQEQYHQQLNSFAAQQSQFFLSEFEENFQVYQRTEREEFDAMLDAAREQQDEIEDKLLATERALRTHCRTLDDPSRSRKSCSTRNRDAGHWSDLRNTARYSGKIQRVCTFWKKGKCNKGENCRFLHQEKSAAAAKAKAAAATPDTWEVDFKGGVLIRHHRVERTGKSTFKIEPLKVTFCEEPVMKAIPVEGDGFRHIRRKRRFSVAYANAEDCPKPSMKEQNRARIEAKQLEALVISMMNDVPTKCGYMCEDLTCESCERTPAPACSGIVPGLEFLADTGSEEDLISKEDLRIHYPSVEVKTASRPVSLITANGPVLGDQSVKVDIPELSLPVECYLLESTPPVCSVGRRCMDEGYDFHWHAGKVPFFVTPDGRKLKCKLKGRVPVIAEGSVATPAIEEVRDAISKVPPIAISKEQLSKTGEWSKIEDKVDMRELPQKVAKFEEPTILSISIFERPPDNPEPEPDSDHDEAPDDVGGELTFPLASPIEDKGPPSLDDQNCFEQHKSTDLNEDDLIEQLFADYVPEGEEDPLDELDRRCAEIDAREKENKVPQGYNWDGVRLVRNRTQREADIERVQEPHREKLSRLYFDKLCEVAQLQYALVARVVSQKEINSNIDAQAALDKEWQKLVDKQCWLSEKVREYSDVASEAQKKGVKAHFGRIFEICSLKGSELPEGHPDRKWKGRSVFQGNRVSDEHNDHAIFAELGSSPASMEAAKVIDVFGSQPGYSKQQAA</sequence>
<feature type="domain" description="C3H1-type" evidence="7">
    <location>
        <begin position="228"/>
        <end position="255"/>
    </location>
</feature>
<dbReference type="PROSITE" id="PS50103">
    <property type="entry name" value="ZF_C3H1"/>
    <property type="match status" value="1"/>
</dbReference>
<dbReference type="EMBL" id="CAJNDS010002121">
    <property type="protein sequence ID" value="CAE7338982.1"/>
    <property type="molecule type" value="Genomic_DNA"/>
</dbReference>
<dbReference type="Gene3D" id="4.10.1000.10">
    <property type="entry name" value="Zinc finger, CCCH-type"/>
    <property type="match status" value="1"/>
</dbReference>
<evidence type="ECO:0000256" key="3">
    <source>
        <dbReference type="ARBA" id="ARBA00022833"/>
    </source>
</evidence>
<evidence type="ECO:0000313" key="8">
    <source>
        <dbReference type="EMBL" id="CAE7338982.1"/>
    </source>
</evidence>
<feature type="zinc finger region" description="C3H1-type" evidence="4">
    <location>
        <begin position="228"/>
        <end position="255"/>
    </location>
</feature>
<dbReference type="GO" id="GO:0008270">
    <property type="term" value="F:zinc ion binding"/>
    <property type="evidence" value="ECO:0007669"/>
    <property type="project" value="UniProtKB-KW"/>
</dbReference>
<keyword evidence="3 4" id="KW-0862">Zinc</keyword>
<evidence type="ECO:0000256" key="5">
    <source>
        <dbReference type="SAM" id="Coils"/>
    </source>
</evidence>
<dbReference type="OrthoDB" id="446949at2759"/>
<evidence type="ECO:0000256" key="6">
    <source>
        <dbReference type="SAM" id="MobiDB-lite"/>
    </source>
</evidence>
<feature type="compositionally biased region" description="Acidic residues" evidence="6">
    <location>
        <begin position="586"/>
        <end position="602"/>
    </location>
</feature>
<name>A0A812NZU8_9DINO</name>
<evidence type="ECO:0000256" key="1">
    <source>
        <dbReference type="ARBA" id="ARBA00022723"/>
    </source>
</evidence>
<organism evidence="8 9">
    <name type="scientific">Symbiodinium natans</name>
    <dbReference type="NCBI Taxonomy" id="878477"/>
    <lineage>
        <taxon>Eukaryota</taxon>
        <taxon>Sar</taxon>
        <taxon>Alveolata</taxon>
        <taxon>Dinophyceae</taxon>
        <taxon>Suessiales</taxon>
        <taxon>Symbiodiniaceae</taxon>
        <taxon>Symbiodinium</taxon>
    </lineage>
</organism>
<dbReference type="InterPro" id="IPR036855">
    <property type="entry name" value="Znf_CCCH_sf"/>
</dbReference>
<keyword evidence="5" id="KW-0175">Coiled coil</keyword>
<dbReference type="SUPFAM" id="SSF90229">
    <property type="entry name" value="CCCH zinc finger"/>
    <property type="match status" value="1"/>
</dbReference>
<dbReference type="InterPro" id="IPR000571">
    <property type="entry name" value="Znf_CCCH"/>
</dbReference>
<dbReference type="SMART" id="SM00356">
    <property type="entry name" value="ZnF_C3H1"/>
    <property type="match status" value="1"/>
</dbReference>
<evidence type="ECO:0000256" key="4">
    <source>
        <dbReference type="PROSITE-ProRule" id="PRU00723"/>
    </source>
</evidence>
<feature type="region of interest" description="Disordered" evidence="6">
    <location>
        <begin position="576"/>
        <end position="626"/>
    </location>
</feature>